<dbReference type="GO" id="GO:0009253">
    <property type="term" value="P:peptidoglycan catabolic process"/>
    <property type="evidence" value="ECO:0007669"/>
    <property type="project" value="InterPro"/>
</dbReference>
<dbReference type="SMART" id="SM00646">
    <property type="entry name" value="Ami_3"/>
    <property type="match status" value="1"/>
</dbReference>
<evidence type="ECO:0000313" key="4">
    <source>
        <dbReference type="Proteomes" id="UP000610862"/>
    </source>
</evidence>
<organism evidence="3 4">
    <name type="scientific">Lentihominibacter hominis</name>
    <dbReference type="NCBI Taxonomy" id="2763645"/>
    <lineage>
        <taxon>Bacteria</taxon>
        <taxon>Bacillati</taxon>
        <taxon>Bacillota</taxon>
        <taxon>Clostridia</taxon>
        <taxon>Peptostreptococcales</taxon>
        <taxon>Anaerovoracaceae</taxon>
        <taxon>Lentihominibacter</taxon>
    </lineage>
</organism>
<name>A0A926E8M4_9FIRM</name>
<evidence type="ECO:0000259" key="2">
    <source>
        <dbReference type="SMART" id="SM00646"/>
    </source>
</evidence>
<dbReference type="EMBL" id="JACRTA010000001">
    <property type="protein sequence ID" value="MBC8567636.1"/>
    <property type="molecule type" value="Genomic_DNA"/>
</dbReference>
<dbReference type="SUPFAM" id="SSF53187">
    <property type="entry name" value="Zn-dependent exopeptidases"/>
    <property type="match status" value="1"/>
</dbReference>
<keyword evidence="4" id="KW-1185">Reference proteome</keyword>
<dbReference type="PANTHER" id="PTHR30404">
    <property type="entry name" value="N-ACETYLMURAMOYL-L-ALANINE AMIDASE"/>
    <property type="match status" value="1"/>
</dbReference>
<sequence length="238" mass="26272">MKSKGIYILATFVLVCTVLCIPGRNEMASYVWKKAEKPVVVLDPGHGGMDGGAQSSDGTSEKDINLSIAEQVKKQLEGEGVKVIMTRYKDEGLYDESQEGTIRSLKTQDMKERKRIIDDSKADLTVSIHLNSFTQDSSVKGAQVFYPSYGSEEAVEASKKAAEIIQSKFNNEINTDKKRTELGKGDVFLLKNITGPIVIVECGFLSNPEDAGNLKNKKFQIKISENLSDCICEYLSSR</sequence>
<dbReference type="RefSeq" id="WP_187524932.1">
    <property type="nucleotide sequence ID" value="NZ_JACRTA010000001.1"/>
</dbReference>
<protein>
    <submittedName>
        <fullName evidence="3">N-acetylmuramoyl-L-alanine amidase</fullName>
    </submittedName>
</protein>
<comment type="caution">
    <text evidence="3">The sequence shown here is derived from an EMBL/GenBank/DDBJ whole genome shotgun (WGS) entry which is preliminary data.</text>
</comment>
<feature type="domain" description="MurNAc-LAA" evidence="2">
    <location>
        <begin position="114"/>
        <end position="232"/>
    </location>
</feature>
<dbReference type="InterPro" id="IPR002508">
    <property type="entry name" value="MurNAc-LAA_cat"/>
</dbReference>
<accession>A0A926E8M4</accession>
<dbReference type="Proteomes" id="UP000610862">
    <property type="component" value="Unassembled WGS sequence"/>
</dbReference>
<dbReference type="GO" id="GO:0008745">
    <property type="term" value="F:N-acetylmuramoyl-L-alanine amidase activity"/>
    <property type="evidence" value="ECO:0007669"/>
    <property type="project" value="InterPro"/>
</dbReference>
<dbReference type="CDD" id="cd02696">
    <property type="entry name" value="MurNAc-LAA"/>
    <property type="match status" value="1"/>
</dbReference>
<keyword evidence="1" id="KW-0378">Hydrolase</keyword>
<evidence type="ECO:0000313" key="3">
    <source>
        <dbReference type="EMBL" id="MBC8567636.1"/>
    </source>
</evidence>
<dbReference type="Gene3D" id="3.40.630.40">
    <property type="entry name" value="Zn-dependent exopeptidases"/>
    <property type="match status" value="1"/>
</dbReference>
<evidence type="ECO:0000256" key="1">
    <source>
        <dbReference type="ARBA" id="ARBA00022801"/>
    </source>
</evidence>
<dbReference type="InterPro" id="IPR050695">
    <property type="entry name" value="N-acetylmuramoyl_amidase_3"/>
</dbReference>
<dbReference type="GO" id="GO:0030288">
    <property type="term" value="C:outer membrane-bounded periplasmic space"/>
    <property type="evidence" value="ECO:0007669"/>
    <property type="project" value="TreeGrafter"/>
</dbReference>
<gene>
    <name evidence="3" type="ORF">H8692_02520</name>
</gene>
<dbReference type="AlphaFoldDB" id="A0A926E8M4"/>
<proteinExistence type="predicted"/>
<dbReference type="PANTHER" id="PTHR30404:SF0">
    <property type="entry name" value="N-ACETYLMURAMOYL-L-ALANINE AMIDASE AMIC"/>
    <property type="match status" value="1"/>
</dbReference>
<dbReference type="Pfam" id="PF01520">
    <property type="entry name" value="Amidase_3"/>
    <property type="match status" value="1"/>
</dbReference>
<reference evidence="3" key="1">
    <citation type="submission" date="2020-08" db="EMBL/GenBank/DDBJ databases">
        <title>Genome public.</title>
        <authorList>
            <person name="Liu C."/>
            <person name="Sun Q."/>
        </authorList>
    </citation>
    <scope>NUCLEOTIDE SEQUENCE</scope>
    <source>
        <strain evidence="3">NSJ-24</strain>
    </source>
</reference>